<name>A0A261WI57_9PSED</name>
<dbReference type="EMBL" id="NKQU01000566">
    <property type="protein sequence ID" value="OZI85848.1"/>
    <property type="molecule type" value="Genomic_DNA"/>
</dbReference>
<dbReference type="AlphaFoldDB" id="A0A261WI57"/>
<dbReference type="Proteomes" id="UP000217163">
    <property type="component" value="Unassembled WGS sequence"/>
</dbReference>
<reference evidence="2" key="1">
    <citation type="journal article" date="2016" name="Sci. Rep.">
        <title>Genome analysis of the kiwifruit canker pathogen Pseudomonas syringae pv. actinidiae biovar 5.</title>
        <authorList>
            <person name="Fujikawa T."/>
            <person name="Sawada H."/>
        </authorList>
    </citation>
    <scope>NUCLEOTIDE SEQUENCE [LARGE SCALE GENOMIC DNA]</scope>
    <source>
        <strain evidence="2">MAFF 212061</strain>
    </source>
</reference>
<organism evidence="1 2">
    <name type="scientific">Pseudomonas avellanae</name>
    <dbReference type="NCBI Taxonomy" id="46257"/>
    <lineage>
        <taxon>Bacteria</taxon>
        <taxon>Pseudomonadati</taxon>
        <taxon>Pseudomonadota</taxon>
        <taxon>Gammaproteobacteria</taxon>
        <taxon>Pseudomonadales</taxon>
        <taxon>Pseudomonadaceae</taxon>
        <taxon>Pseudomonas</taxon>
    </lineage>
</organism>
<sequence length="67" mass="7132">MDIEYMASVGELARELPGTGSKTVACGTSGTTEVTCFRVASQPIAVRNQRSLTPLAIPCLIPLQQPR</sequence>
<comment type="caution">
    <text evidence="1">The sequence shown here is derived from an EMBL/GenBank/DDBJ whole genome shotgun (WGS) entry which is preliminary data.</text>
</comment>
<protein>
    <submittedName>
        <fullName evidence="1">Uncharacterized protein</fullName>
    </submittedName>
</protein>
<accession>A0A261WI57</accession>
<proteinExistence type="predicted"/>
<evidence type="ECO:0000313" key="1">
    <source>
        <dbReference type="EMBL" id="OZI85848.1"/>
    </source>
</evidence>
<gene>
    <name evidence="1" type="ORF">CFN58_15595</name>
</gene>
<evidence type="ECO:0000313" key="2">
    <source>
        <dbReference type="Proteomes" id="UP000217163"/>
    </source>
</evidence>